<evidence type="ECO:0000313" key="4">
    <source>
        <dbReference type="Proteomes" id="UP000640583"/>
    </source>
</evidence>
<dbReference type="Proteomes" id="UP000640583">
    <property type="component" value="Unassembled WGS sequence"/>
</dbReference>
<keyword evidence="1" id="KW-0812">Transmembrane</keyword>
<sequence>MRRFLNIFKWFRKDESGNVTIEFVILFPLFFMVFLAIIETGILMLRQVMLDRAVEISVRDLRLGNIADITHDELKDRICRDTLVLPSCEESIRLELRPIDENTWVLPSQQAICYDKEEEINPPSDLNRGGDTELMVLRACVKFSPFFPTTGLALGLPLDGNQHYGLLSTSTFVNEPQDDGV</sequence>
<keyword evidence="1" id="KW-1133">Transmembrane helix</keyword>
<feature type="transmembrane region" description="Helical" evidence="1">
    <location>
        <begin position="21"/>
        <end position="45"/>
    </location>
</feature>
<keyword evidence="1" id="KW-0472">Membrane</keyword>
<dbReference type="AlphaFoldDB" id="A0A8J7LPG0"/>
<keyword evidence="4" id="KW-1185">Reference proteome</keyword>
<name>A0A8J7LPG0_9RHOB</name>
<evidence type="ECO:0000256" key="1">
    <source>
        <dbReference type="SAM" id="Phobius"/>
    </source>
</evidence>
<comment type="caution">
    <text evidence="3">The sequence shown here is derived from an EMBL/GenBank/DDBJ whole genome shotgun (WGS) entry which is preliminary data.</text>
</comment>
<dbReference type="EMBL" id="JADCKQ010000004">
    <property type="protein sequence ID" value="MBI1493526.1"/>
    <property type="molecule type" value="Genomic_DNA"/>
</dbReference>
<organism evidence="3 4">
    <name type="scientific">Halocynthiibacter styelae</name>
    <dbReference type="NCBI Taxonomy" id="2761955"/>
    <lineage>
        <taxon>Bacteria</taxon>
        <taxon>Pseudomonadati</taxon>
        <taxon>Pseudomonadota</taxon>
        <taxon>Alphaproteobacteria</taxon>
        <taxon>Rhodobacterales</taxon>
        <taxon>Paracoccaceae</taxon>
        <taxon>Halocynthiibacter</taxon>
    </lineage>
</organism>
<dbReference type="InterPro" id="IPR012495">
    <property type="entry name" value="TadE-like_dom"/>
</dbReference>
<protein>
    <submittedName>
        <fullName evidence="3">Pilus assembly protein</fullName>
    </submittedName>
</protein>
<gene>
    <name evidence="3" type="ORF">H1D41_07770</name>
</gene>
<reference evidence="3" key="1">
    <citation type="submission" date="2020-10" db="EMBL/GenBank/DDBJ databases">
        <title>Paenihalocynthiibacter styelae gen. nov., sp. nov., isolated from stalked sea squirt Styela clava.</title>
        <authorList>
            <person name="Kim Y.-O."/>
            <person name="Yoon J.-H."/>
        </authorList>
    </citation>
    <scope>NUCLEOTIDE SEQUENCE</scope>
    <source>
        <strain evidence="3">MYP1-1</strain>
    </source>
</reference>
<accession>A0A8J7LPG0</accession>
<dbReference type="Pfam" id="PF07811">
    <property type="entry name" value="TadE"/>
    <property type="match status" value="1"/>
</dbReference>
<feature type="domain" description="TadE-like" evidence="2">
    <location>
        <begin position="17"/>
        <end position="59"/>
    </location>
</feature>
<evidence type="ECO:0000259" key="2">
    <source>
        <dbReference type="Pfam" id="PF07811"/>
    </source>
</evidence>
<proteinExistence type="predicted"/>
<dbReference type="RefSeq" id="WP_228848355.1">
    <property type="nucleotide sequence ID" value="NZ_JADCKQ010000004.1"/>
</dbReference>
<evidence type="ECO:0000313" key="3">
    <source>
        <dbReference type="EMBL" id="MBI1493526.1"/>
    </source>
</evidence>